<sequence>MSRSISPPGCMAIEDGYHACSLDDLDLRDAHAVPTSFELYENEQVNRVNHNTKFARFLSRMFRGLPYPLAWVHDFNVLEKLEVTPAPLGLAAAPTLPRARNSRVYTGLRGLIIEAVISWKHRLTPEAAVAQVLQ</sequence>
<evidence type="ECO:0000313" key="1">
    <source>
        <dbReference type="EMBL" id="EGU86605.1"/>
    </source>
</evidence>
<dbReference type="EMBL" id="AFQF01000963">
    <property type="protein sequence ID" value="EGU86605.1"/>
    <property type="molecule type" value="Genomic_DNA"/>
</dbReference>
<dbReference type="STRING" id="660025.F9F905"/>
<comment type="caution">
    <text evidence="1">The sequence shown here is derived from an EMBL/GenBank/DDBJ whole genome shotgun (WGS) entry which is preliminary data.</text>
</comment>
<reference evidence="1" key="1">
    <citation type="journal article" date="2012" name="Mol. Plant Microbe Interact.">
        <title>A highly conserved effector in Fusarium oxysporum is required for full virulence on Arabidopsis.</title>
        <authorList>
            <person name="Thatcher L.F."/>
            <person name="Gardiner D.M."/>
            <person name="Kazan K."/>
            <person name="Manners J."/>
        </authorList>
    </citation>
    <scope>NUCLEOTIDE SEQUENCE [LARGE SCALE GENOMIC DNA]</scope>
    <source>
        <strain evidence="1">Fo5176</strain>
    </source>
</reference>
<gene>
    <name evidence="1" type="ORF">FOXB_02880</name>
</gene>
<dbReference type="OrthoDB" id="417877at2759"/>
<protein>
    <submittedName>
        <fullName evidence="1">Uncharacterized protein</fullName>
    </submittedName>
</protein>
<dbReference type="AlphaFoldDB" id="F9F905"/>
<proteinExistence type="predicted"/>
<name>F9F905_FUSOF</name>
<accession>F9F905</accession>
<organism evidence="1">
    <name type="scientific">Fusarium oxysporum (strain Fo5176)</name>
    <name type="common">Fusarium vascular wilt</name>
    <dbReference type="NCBI Taxonomy" id="660025"/>
    <lineage>
        <taxon>Eukaryota</taxon>
        <taxon>Fungi</taxon>
        <taxon>Dikarya</taxon>
        <taxon>Ascomycota</taxon>
        <taxon>Pezizomycotina</taxon>
        <taxon>Sordariomycetes</taxon>
        <taxon>Hypocreomycetidae</taxon>
        <taxon>Hypocreales</taxon>
        <taxon>Nectriaceae</taxon>
        <taxon>Fusarium</taxon>
        <taxon>Fusarium oxysporum species complex</taxon>
    </lineage>
</organism>